<dbReference type="HOGENOM" id="CLU_080373_1_0_6"/>
<keyword evidence="7" id="KW-0966">Cell projection</keyword>
<dbReference type="STRING" id="767434.Fraau_2073"/>
<dbReference type="EMBL" id="CP003350">
    <property type="protein sequence ID" value="AFC86457.1"/>
    <property type="molecule type" value="Genomic_DNA"/>
</dbReference>
<keyword evidence="5" id="KW-0143">Chaperone</keyword>
<keyword evidence="7" id="KW-0282">Flagellum</keyword>
<evidence type="ECO:0000256" key="3">
    <source>
        <dbReference type="ARBA" id="ARBA00022490"/>
    </source>
</evidence>
<dbReference type="InterPro" id="IPR036584">
    <property type="entry name" value="FliS_sf"/>
</dbReference>
<dbReference type="GO" id="GO:0071973">
    <property type="term" value="P:bacterial-type flagellum-dependent cell motility"/>
    <property type="evidence" value="ECO:0007669"/>
    <property type="project" value="TreeGrafter"/>
</dbReference>
<dbReference type="GO" id="GO:0005829">
    <property type="term" value="C:cytosol"/>
    <property type="evidence" value="ECO:0007669"/>
    <property type="project" value="UniProtKB-SubCell"/>
</dbReference>
<dbReference type="GO" id="GO:0044780">
    <property type="term" value="P:bacterial-type flagellum assembly"/>
    <property type="evidence" value="ECO:0007669"/>
    <property type="project" value="InterPro"/>
</dbReference>
<keyword evidence="4 6" id="KW-1005">Bacterial flagellum biogenesis</keyword>
<evidence type="ECO:0000256" key="4">
    <source>
        <dbReference type="ARBA" id="ARBA00022795"/>
    </source>
</evidence>
<dbReference type="Proteomes" id="UP000005234">
    <property type="component" value="Chromosome"/>
</dbReference>
<dbReference type="RefSeq" id="WP_014403460.1">
    <property type="nucleotide sequence ID" value="NC_017033.1"/>
</dbReference>
<evidence type="ECO:0000256" key="5">
    <source>
        <dbReference type="ARBA" id="ARBA00023186"/>
    </source>
</evidence>
<evidence type="ECO:0000256" key="2">
    <source>
        <dbReference type="ARBA" id="ARBA00008787"/>
    </source>
</evidence>
<evidence type="ECO:0000313" key="7">
    <source>
        <dbReference type="EMBL" id="AFC86457.1"/>
    </source>
</evidence>
<dbReference type="CDD" id="cd16098">
    <property type="entry name" value="FliS"/>
    <property type="match status" value="1"/>
</dbReference>
<dbReference type="SUPFAM" id="SSF101116">
    <property type="entry name" value="Flagellar export chaperone FliS"/>
    <property type="match status" value="1"/>
</dbReference>
<keyword evidence="8" id="KW-1185">Reference proteome</keyword>
<accession>H8L3D5</accession>
<dbReference type="AlphaFoldDB" id="H8L3D5"/>
<sequence length="143" mass="15976">MAFNPRNGAAAYQQQRAAGSIEDADPHRLTGLLFDGFVDCINRARGHMGRGEIPEKGRQITRAIAMAEELQRALDPSVKASPLPERLGALYTYIQRRLLEANLHNDPAALDECLRLIQPIREAWATIRPQYLAERQQSTEQGA</sequence>
<organism evidence="7 8">
    <name type="scientific">Frateuria aurantia (strain ATCC 33424 / DSM 6220 / KCTC 2777 / LMG 1558 / NBRC 3245 / NCIMB 13370)</name>
    <name type="common">Acetobacter aurantius</name>
    <dbReference type="NCBI Taxonomy" id="767434"/>
    <lineage>
        <taxon>Bacteria</taxon>
        <taxon>Pseudomonadati</taxon>
        <taxon>Pseudomonadota</taxon>
        <taxon>Gammaproteobacteria</taxon>
        <taxon>Lysobacterales</taxon>
        <taxon>Rhodanobacteraceae</taxon>
        <taxon>Frateuria</taxon>
    </lineage>
</organism>
<evidence type="ECO:0000256" key="6">
    <source>
        <dbReference type="PIRNR" id="PIRNR039090"/>
    </source>
</evidence>
<dbReference type="PIRSF" id="PIRSF039090">
    <property type="entry name" value="Flis"/>
    <property type="match status" value="1"/>
</dbReference>
<dbReference type="PANTHER" id="PTHR34773:SF1">
    <property type="entry name" value="FLAGELLAR SECRETION CHAPERONE FLIS"/>
    <property type="match status" value="1"/>
</dbReference>
<dbReference type="eggNOG" id="COG1516">
    <property type="taxonomic scope" value="Bacteria"/>
</dbReference>
<dbReference type="Gene3D" id="1.20.120.340">
    <property type="entry name" value="Flagellar protein FliS"/>
    <property type="match status" value="1"/>
</dbReference>
<dbReference type="OrthoDB" id="9792010at2"/>
<comment type="subcellular location">
    <subcellularLocation>
        <location evidence="1 6">Cytoplasm</location>
        <location evidence="1 6">Cytosol</location>
    </subcellularLocation>
</comment>
<reference evidence="7" key="1">
    <citation type="submission" date="2012-02" db="EMBL/GenBank/DDBJ databases">
        <title>The complete genome of Frateuria aurantia DSM 6220.</title>
        <authorList>
            <consortium name="US DOE Joint Genome Institute (JGI-PGF)"/>
            <person name="Lucas S."/>
            <person name="Copeland A."/>
            <person name="Lapidus A."/>
            <person name="Glavina del Rio T."/>
            <person name="Dalin E."/>
            <person name="Tice H."/>
            <person name="Bruce D."/>
            <person name="Goodwin L."/>
            <person name="Pitluck S."/>
            <person name="Peters L."/>
            <person name="Ovchinnikova G."/>
            <person name="Teshima H."/>
            <person name="Kyrpides N."/>
            <person name="Mavromatis K."/>
            <person name="Ivanova N."/>
            <person name="Brettin T."/>
            <person name="Detter J.C."/>
            <person name="Han C."/>
            <person name="Larimer F."/>
            <person name="Land M."/>
            <person name="Hauser L."/>
            <person name="Markowitz V."/>
            <person name="Cheng J.-F."/>
            <person name="Hugenholtz P."/>
            <person name="Woyke T."/>
            <person name="Wu D."/>
            <person name="Brambilla E."/>
            <person name="Klenk H.-P."/>
            <person name="Eisen J.A."/>
        </authorList>
    </citation>
    <scope>NUCLEOTIDE SEQUENCE</scope>
    <source>
        <strain evidence="7">DSM 6220</strain>
    </source>
</reference>
<keyword evidence="7" id="KW-0969">Cilium</keyword>
<dbReference type="KEGG" id="fau:Fraau_2073"/>
<dbReference type="Pfam" id="PF02561">
    <property type="entry name" value="FliS"/>
    <property type="match status" value="1"/>
</dbReference>
<protein>
    <recommendedName>
        <fullName evidence="6">Flagellar secretion chaperone FliS</fullName>
    </recommendedName>
</protein>
<dbReference type="InterPro" id="IPR003713">
    <property type="entry name" value="FliS"/>
</dbReference>
<dbReference type="NCBIfam" id="TIGR00208">
    <property type="entry name" value="fliS"/>
    <property type="match status" value="1"/>
</dbReference>
<evidence type="ECO:0000256" key="1">
    <source>
        <dbReference type="ARBA" id="ARBA00004514"/>
    </source>
</evidence>
<name>H8L3D5_FRAAD</name>
<gene>
    <name evidence="7" type="ordered locus">Fraau_2073</name>
</gene>
<evidence type="ECO:0000313" key="8">
    <source>
        <dbReference type="Proteomes" id="UP000005234"/>
    </source>
</evidence>
<proteinExistence type="inferred from homology"/>
<keyword evidence="3 6" id="KW-0963">Cytoplasm</keyword>
<comment type="similarity">
    <text evidence="2 6">Belongs to the FliS family.</text>
</comment>
<dbReference type="PANTHER" id="PTHR34773">
    <property type="entry name" value="FLAGELLAR SECRETION CHAPERONE FLIS"/>
    <property type="match status" value="1"/>
</dbReference>